<dbReference type="AlphaFoldDB" id="A0A417XTT4"/>
<reference evidence="1 2" key="1">
    <citation type="submission" date="2018-09" db="EMBL/GenBank/DDBJ databases">
        <title>Genome sequencing of Nocardioides immobilis CCTCC AB 2017083 for comparison to Nocardioides silvaticus.</title>
        <authorList>
            <person name="Li C."/>
            <person name="Wang G."/>
        </authorList>
    </citation>
    <scope>NUCLEOTIDE SEQUENCE [LARGE SCALE GENOMIC DNA]</scope>
    <source>
        <strain evidence="1 2">CCTCC AB 2017083</strain>
    </source>
</reference>
<feature type="non-terminal residue" evidence="1">
    <location>
        <position position="1"/>
    </location>
</feature>
<name>A0A417XTT4_9ACTN</name>
<comment type="caution">
    <text evidence="1">The sequence shown here is derived from an EMBL/GenBank/DDBJ whole genome shotgun (WGS) entry which is preliminary data.</text>
</comment>
<evidence type="ECO:0000313" key="1">
    <source>
        <dbReference type="EMBL" id="RHW23730.1"/>
    </source>
</evidence>
<proteinExistence type="predicted"/>
<organism evidence="1 2">
    <name type="scientific">Nocardioides immobilis</name>
    <dbReference type="NCBI Taxonomy" id="2049295"/>
    <lineage>
        <taxon>Bacteria</taxon>
        <taxon>Bacillati</taxon>
        <taxon>Actinomycetota</taxon>
        <taxon>Actinomycetes</taxon>
        <taxon>Propionibacteriales</taxon>
        <taxon>Nocardioidaceae</taxon>
        <taxon>Nocardioides</taxon>
    </lineage>
</organism>
<gene>
    <name evidence="1" type="ORF">D0Z08_28400</name>
</gene>
<dbReference type="EMBL" id="QXGH01000041">
    <property type="protein sequence ID" value="RHW23730.1"/>
    <property type="molecule type" value="Genomic_DNA"/>
</dbReference>
<protein>
    <submittedName>
        <fullName evidence="1">IS110 family transposase</fullName>
    </submittedName>
</protein>
<sequence length="35" mass="4153">ARRILQRHLVDVVHRAMLEDQATWTHQITRCQQAA</sequence>
<keyword evidence="2" id="KW-1185">Reference proteome</keyword>
<evidence type="ECO:0000313" key="2">
    <source>
        <dbReference type="Proteomes" id="UP000283644"/>
    </source>
</evidence>
<accession>A0A417XTT4</accession>
<dbReference type="Proteomes" id="UP000283644">
    <property type="component" value="Unassembled WGS sequence"/>
</dbReference>